<evidence type="ECO:0000256" key="1">
    <source>
        <dbReference type="ARBA" id="ARBA00008779"/>
    </source>
</evidence>
<feature type="signal peptide" evidence="5">
    <location>
        <begin position="1"/>
        <end position="29"/>
    </location>
</feature>
<keyword evidence="2" id="KW-0479">Metal-binding</keyword>
<keyword evidence="4" id="KW-0106">Calcium</keyword>
<name>A0A7W5H8P8_9BACT</name>
<proteinExistence type="inferred from homology"/>
<dbReference type="EMBL" id="JACHXU010000022">
    <property type="protein sequence ID" value="MBB3209290.1"/>
    <property type="molecule type" value="Genomic_DNA"/>
</dbReference>
<dbReference type="Gene3D" id="3.40.720.10">
    <property type="entry name" value="Alkaline Phosphatase, subunit A"/>
    <property type="match status" value="1"/>
</dbReference>
<dbReference type="GO" id="GO:0046872">
    <property type="term" value="F:metal ion binding"/>
    <property type="evidence" value="ECO:0007669"/>
    <property type="project" value="UniProtKB-KW"/>
</dbReference>
<keyword evidence="8" id="KW-1185">Reference proteome</keyword>
<organism evidence="7 8">
    <name type="scientific">Aporhodopirellula rubra</name>
    <dbReference type="NCBI Taxonomy" id="980271"/>
    <lineage>
        <taxon>Bacteria</taxon>
        <taxon>Pseudomonadati</taxon>
        <taxon>Planctomycetota</taxon>
        <taxon>Planctomycetia</taxon>
        <taxon>Pirellulales</taxon>
        <taxon>Pirellulaceae</taxon>
        <taxon>Aporhodopirellula</taxon>
    </lineage>
</organism>
<keyword evidence="3" id="KW-0378">Hydrolase</keyword>
<dbReference type="CDD" id="cd16146">
    <property type="entry name" value="ARS_like"/>
    <property type="match status" value="1"/>
</dbReference>
<dbReference type="Gene3D" id="3.30.1120.10">
    <property type="match status" value="1"/>
</dbReference>
<dbReference type="InterPro" id="IPR017850">
    <property type="entry name" value="Alkaline_phosphatase_core_sf"/>
</dbReference>
<reference evidence="7 8" key="1">
    <citation type="submission" date="2020-08" db="EMBL/GenBank/DDBJ databases">
        <title>Genomic Encyclopedia of Type Strains, Phase III (KMG-III): the genomes of soil and plant-associated and newly described type strains.</title>
        <authorList>
            <person name="Whitman W."/>
        </authorList>
    </citation>
    <scope>NUCLEOTIDE SEQUENCE [LARGE SCALE GENOMIC DNA]</scope>
    <source>
        <strain evidence="7 8">CECT 8075</strain>
    </source>
</reference>
<dbReference type="PROSITE" id="PS00523">
    <property type="entry name" value="SULFATASE_1"/>
    <property type="match status" value="1"/>
</dbReference>
<dbReference type="PANTHER" id="PTHR42693">
    <property type="entry name" value="ARYLSULFATASE FAMILY MEMBER"/>
    <property type="match status" value="1"/>
</dbReference>
<gene>
    <name evidence="7" type="ORF">FHS27_005130</name>
</gene>
<dbReference type="GO" id="GO:0004065">
    <property type="term" value="F:arylsulfatase activity"/>
    <property type="evidence" value="ECO:0007669"/>
    <property type="project" value="TreeGrafter"/>
</dbReference>
<evidence type="ECO:0000259" key="6">
    <source>
        <dbReference type="Pfam" id="PF00884"/>
    </source>
</evidence>
<feature type="chain" id="PRO_5031452598" evidence="5">
    <location>
        <begin position="30"/>
        <end position="610"/>
    </location>
</feature>
<comment type="caution">
    <text evidence="7">The sequence shown here is derived from an EMBL/GenBank/DDBJ whole genome shotgun (WGS) entry which is preliminary data.</text>
</comment>
<dbReference type="AlphaFoldDB" id="A0A7W5H8P8"/>
<protein>
    <submittedName>
        <fullName evidence="7">Arylsulfatase A-like enzyme</fullName>
    </submittedName>
</protein>
<feature type="domain" description="Sulfatase N-terminal" evidence="6">
    <location>
        <begin position="35"/>
        <end position="344"/>
    </location>
</feature>
<dbReference type="Pfam" id="PF00884">
    <property type="entry name" value="Sulfatase"/>
    <property type="match status" value="1"/>
</dbReference>
<dbReference type="InterPro" id="IPR024607">
    <property type="entry name" value="Sulfatase_CS"/>
</dbReference>
<dbReference type="Proteomes" id="UP000536179">
    <property type="component" value="Unassembled WGS sequence"/>
</dbReference>
<dbReference type="Gene3D" id="2.60.120.260">
    <property type="entry name" value="Galactose-binding domain-like"/>
    <property type="match status" value="1"/>
</dbReference>
<dbReference type="RefSeq" id="WP_184307762.1">
    <property type="nucleotide sequence ID" value="NZ_JACHXU010000022.1"/>
</dbReference>
<evidence type="ECO:0000256" key="4">
    <source>
        <dbReference type="ARBA" id="ARBA00022837"/>
    </source>
</evidence>
<sequence>MSRITNLAICVAAFAITLGSPRLLTVASAADDPPPNVLVILTDDQGWGDLSLHGNPNLQTPNIDSLARDGANIKNFYVCAVCSPTRAEFLTGRYHTRMGVYSTSQGGERFDLAERTIGQAFSDAGYQTAAYGKWHSGMQAPYHPNSRGFGDFYGFCSGHWGNYFSPILEHNGKTVHGNGFITNDLTDHAIEFIRGHREAPFFVYLPLNTPHAPMQVPDEDWKPFSDKELVPDPRPENAKRQKLDHTRAALALCENIDRNVGRILETLDSLAIADETIVVFFCDNGPNGYRFNGGLRGVKGSVFEGGLRSPCLVRWPAQIPAGTEVESVAGAVDLLPTLTQLAGVEISATAGPLDGVSFADQLSDESQETNEASPTKRLLFSSWKGRSSVRSQRFRYHLNGTMYEIASDPGEQIDVSKKYPNVAARLKNQLERWRDETNAGASPSESEPVFAVGHPDAQWTQLPVRDATSSGSIRRSSRHPNSTYFFDWTDSKDTIDWNVDVVAGGTFEVQLWYACDETALGTELELSFEADGHLIGEPTKARVSQVTPSGFVAVEFDRAPRTEGYEKDWRPMSLGTIRLPEAGGTLRLRAPDIQGETGVEVRLMVLRRDS</sequence>
<dbReference type="InterPro" id="IPR000917">
    <property type="entry name" value="Sulfatase_N"/>
</dbReference>
<comment type="similarity">
    <text evidence="1">Belongs to the sulfatase family.</text>
</comment>
<evidence type="ECO:0000313" key="7">
    <source>
        <dbReference type="EMBL" id="MBB3209290.1"/>
    </source>
</evidence>
<evidence type="ECO:0000256" key="5">
    <source>
        <dbReference type="SAM" id="SignalP"/>
    </source>
</evidence>
<evidence type="ECO:0000313" key="8">
    <source>
        <dbReference type="Proteomes" id="UP000536179"/>
    </source>
</evidence>
<accession>A0A7W5H8P8</accession>
<dbReference type="PANTHER" id="PTHR42693:SF53">
    <property type="entry name" value="ENDO-4-O-SULFATASE"/>
    <property type="match status" value="1"/>
</dbReference>
<evidence type="ECO:0000256" key="3">
    <source>
        <dbReference type="ARBA" id="ARBA00022801"/>
    </source>
</evidence>
<dbReference type="SUPFAM" id="SSF53649">
    <property type="entry name" value="Alkaline phosphatase-like"/>
    <property type="match status" value="1"/>
</dbReference>
<evidence type="ECO:0000256" key="2">
    <source>
        <dbReference type="ARBA" id="ARBA00022723"/>
    </source>
</evidence>
<dbReference type="InterPro" id="IPR050738">
    <property type="entry name" value="Sulfatase"/>
</dbReference>
<keyword evidence="5" id="KW-0732">Signal</keyword>